<comment type="cofactor">
    <cofactor evidence="1">
        <name>FAD</name>
        <dbReference type="ChEBI" id="CHEBI:57692"/>
    </cofactor>
</comment>
<dbReference type="InterPro" id="IPR007867">
    <property type="entry name" value="GMC_OxRtase_C"/>
</dbReference>
<feature type="domain" description="Glucose-methanol-choline oxidoreductase C-terminal" evidence="6">
    <location>
        <begin position="377"/>
        <end position="430"/>
    </location>
</feature>
<dbReference type="PIRSF" id="PIRSF000137">
    <property type="entry name" value="Alcohol_oxidase"/>
    <property type="match status" value="1"/>
</dbReference>
<dbReference type="InterPro" id="IPR036188">
    <property type="entry name" value="FAD/NAD-bd_sf"/>
</dbReference>
<dbReference type="InterPro" id="IPR012132">
    <property type="entry name" value="GMC_OxRdtase"/>
</dbReference>
<evidence type="ECO:0000313" key="8">
    <source>
        <dbReference type="Proteomes" id="UP001067235"/>
    </source>
</evidence>
<dbReference type="RefSeq" id="WP_301574030.1">
    <property type="nucleotide sequence ID" value="NZ_JAPWIE010000009.1"/>
</dbReference>
<sequence>MTAAADVGADVIVVGAGSSGCVVAERLSRDPTRTVIVLEAGGGAPSASALRLDRLPIGVGSDRVVHYPSRQGFDLPRGRGLGGSSAVNGGYFLRWHRGDFDRWSPQVWPMGSIEAAFDHLDGGSAGGGVMNVSSFADDELHPYAQAFEKHWRRVGFDPMTSAWPGVGIVRVRSNRDGWSRHSAAGLLEAALARPNVRMLTHSQAVQLRRSGGRVSGVVVGEQVLSVDEVILCAGTLGTAELLARSGVAEIEDAALWEHREQLVRFTPRGHLDRAGALLQTVLHTRDGLEVRCYNDDFAQFIDGLPPSTPAFGVALMKPEYAGSVSWDPVARLRVDLGEVSAGDSEKIRQCAERVVSMLDGEDFEELVKPGSPWIEPVVRTSQHAWGTMPMGVRTDWLGGVDEMTGLRIVDASILPTAGSSGPHATVMMVAWHIADSIA</sequence>
<dbReference type="PANTHER" id="PTHR11552">
    <property type="entry name" value="GLUCOSE-METHANOL-CHOLINE GMC OXIDOREDUCTASE"/>
    <property type="match status" value="1"/>
</dbReference>
<evidence type="ECO:0000256" key="3">
    <source>
        <dbReference type="ARBA" id="ARBA00022630"/>
    </source>
</evidence>
<protein>
    <submittedName>
        <fullName evidence="7">Mycofactocin system GMC family oxidoreductase MftG</fullName>
        <ecNumber evidence="7">1.-.-.-</ecNumber>
    </submittedName>
</protein>
<keyword evidence="8" id="KW-1185">Reference proteome</keyword>
<dbReference type="Gene3D" id="3.50.50.60">
    <property type="entry name" value="FAD/NAD(P)-binding domain"/>
    <property type="match status" value="2"/>
</dbReference>
<evidence type="ECO:0000256" key="2">
    <source>
        <dbReference type="ARBA" id="ARBA00010790"/>
    </source>
</evidence>
<evidence type="ECO:0000256" key="4">
    <source>
        <dbReference type="ARBA" id="ARBA00022827"/>
    </source>
</evidence>
<organism evidence="7 8">
    <name type="scientific">Gordonia rubripertincta</name>
    <name type="common">Rhodococcus corallinus</name>
    <dbReference type="NCBI Taxonomy" id="36822"/>
    <lineage>
        <taxon>Bacteria</taxon>
        <taxon>Bacillati</taxon>
        <taxon>Actinomycetota</taxon>
        <taxon>Actinomycetes</taxon>
        <taxon>Mycobacteriales</taxon>
        <taxon>Gordoniaceae</taxon>
        <taxon>Gordonia</taxon>
    </lineage>
</organism>
<evidence type="ECO:0000256" key="1">
    <source>
        <dbReference type="ARBA" id="ARBA00001974"/>
    </source>
</evidence>
<reference evidence="7" key="1">
    <citation type="submission" date="2022-12" db="EMBL/GenBank/DDBJ databases">
        <authorList>
            <person name="Krivoruchko A.V."/>
            <person name="Elkin A."/>
        </authorList>
    </citation>
    <scope>NUCLEOTIDE SEQUENCE</scope>
    <source>
        <strain evidence="7">IEGM 1388</strain>
    </source>
</reference>
<dbReference type="PANTHER" id="PTHR11552:SF147">
    <property type="entry name" value="CHOLINE DEHYDROGENASE, MITOCHONDRIAL"/>
    <property type="match status" value="1"/>
</dbReference>
<feature type="domain" description="Glucose-methanol-choline oxidoreductase N-terminal" evidence="5">
    <location>
        <begin position="10"/>
        <end position="247"/>
    </location>
</feature>
<dbReference type="Pfam" id="PF00732">
    <property type="entry name" value="GMC_oxred_N"/>
    <property type="match status" value="1"/>
</dbReference>
<evidence type="ECO:0000259" key="6">
    <source>
        <dbReference type="Pfam" id="PF05199"/>
    </source>
</evidence>
<accession>A0ABT4N4L9</accession>
<dbReference type="GO" id="GO:0016491">
    <property type="term" value="F:oxidoreductase activity"/>
    <property type="evidence" value="ECO:0007669"/>
    <property type="project" value="UniProtKB-KW"/>
</dbReference>
<dbReference type="NCBIfam" id="TIGR04542">
    <property type="entry name" value="GMC_mycofac_2"/>
    <property type="match status" value="1"/>
</dbReference>
<proteinExistence type="inferred from homology"/>
<dbReference type="EC" id="1.-.-.-" evidence="7"/>
<dbReference type="Pfam" id="PF05199">
    <property type="entry name" value="GMC_oxred_C"/>
    <property type="match status" value="1"/>
</dbReference>
<dbReference type="InterPro" id="IPR000172">
    <property type="entry name" value="GMC_OxRdtase_N"/>
</dbReference>
<dbReference type="InterPro" id="IPR030900">
    <property type="entry name" value="GMC_mycofac_OxRdtase"/>
</dbReference>
<dbReference type="SUPFAM" id="SSF51905">
    <property type="entry name" value="FAD/NAD(P)-binding domain"/>
    <property type="match status" value="1"/>
</dbReference>
<keyword evidence="4" id="KW-0274">FAD</keyword>
<evidence type="ECO:0000259" key="5">
    <source>
        <dbReference type="Pfam" id="PF00732"/>
    </source>
</evidence>
<name>A0ABT4N4L9_GORRU</name>
<dbReference type="Proteomes" id="UP001067235">
    <property type="component" value="Unassembled WGS sequence"/>
</dbReference>
<evidence type="ECO:0000313" key="7">
    <source>
        <dbReference type="EMBL" id="MCZ4553351.1"/>
    </source>
</evidence>
<keyword evidence="3" id="KW-0285">Flavoprotein</keyword>
<dbReference type="EMBL" id="JAPWIE010000009">
    <property type="protein sequence ID" value="MCZ4553351.1"/>
    <property type="molecule type" value="Genomic_DNA"/>
</dbReference>
<dbReference type="Gene3D" id="3.30.410.40">
    <property type="match status" value="2"/>
</dbReference>
<comment type="caution">
    <text evidence="7">The sequence shown here is derived from an EMBL/GenBank/DDBJ whole genome shotgun (WGS) entry which is preliminary data.</text>
</comment>
<keyword evidence="7" id="KW-0560">Oxidoreductase</keyword>
<gene>
    <name evidence="7" type="primary">mftG</name>
    <name evidence="7" type="ORF">O4213_25425</name>
</gene>
<comment type="similarity">
    <text evidence="2">Belongs to the GMC oxidoreductase family.</text>
</comment>